<dbReference type="AlphaFoldDB" id="A0A380W652"/>
<keyword evidence="2" id="KW-0479">Metal-binding</keyword>
<evidence type="ECO:0000256" key="4">
    <source>
        <dbReference type="ARBA" id="ARBA00023014"/>
    </source>
</evidence>
<dbReference type="PROSITE" id="PS00198">
    <property type="entry name" value="4FE4S_FER_1"/>
    <property type="match status" value="3"/>
</dbReference>
<feature type="compositionally biased region" description="Basic and acidic residues" evidence="5">
    <location>
        <begin position="640"/>
        <end position="658"/>
    </location>
</feature>
<reference evidence="7 8" key="1">
    <citation type="submission" date="2018-06" db="EMBL/GenBank/DDBJ databases">
        <authorList>
            <consortium name="Pathogen Informatics"/>
            <person name="Doyle S."/>
        </authorList>
    </citation>
    <scope>NUCLEOTIDE SEQUENCE [LARGE SCALE GENOMIC DNA]</scope>
    <source>
        <strain evidence="7 8">NCTC12722</strain>
    </source>
</reference>
<gene>
    <name evidence="7" type="ORF">NCTC12722_01242</name>
</gene>
<feature type="region of interest" description="Disordered" evidence="5">
    <location>
        <begin position="633"/>
        <end position="658"/>
    </location>
</feature>
<evidence type="ECO:0000313" key="8">
    <source>
        <dbReference type="Proteomes" id="UP000254343"/>
    </source>
</evidence>
<dbReference type="InterPro" id="IPR050572">
    <property type="entry name" value="Fe-S_Ferredoxin"/>
</dbReference>
<dbReference type="PROSITE" id="PS51379">
    <property type="entry name" value="4FE4S_FER_2"/>
    <property type="match status" value="3"/>
</dbReference>
<protein>
    <submittedName>
        <fullName evidence="7">Ferredoxin</fullName>
    </submittedName>
</protein>
<dbReference type="PANTHER" id="PTHR43687:SF4">
    <property type="entry name" value="BLR5484 PROTEIN"/>
    <property type="match status" value="1"/>
</dbReference>
<dbReference type="OrthoDB" id="9800445at2"/>
<dbReference type="GO" id="GO:0051539">
    <property type="term" value="F:4 iron, 4 sulfur cluster binding"/>
    <property type="evidence" value="ECO:0007669"/>
    <property type="project" value="UniProtKB-KW"/>
</dbReference>
<evidence type="ECO:0000256" key="2">
    <source>
        <dbReference type="ARBA" id="ARBA00022723"/>
    </source>
</evidence>
<dbReference type="Gene3D" id="3.30.70.20">
    <property type="match status" value="2"/>
</dbReference>
<evidence type="ECO:0000256" key="3">
    <source>
        <dbReference type="ARBA" id="ARBA00023004"/>
    </source>
</evidence>
<name>A0A380W652_AFIFE</name>
<dbReference type="PANTHER" id="PTHR43687">
    <property type="entry name" value="ADENYLYLSULFATE REDUCTASE, BETA SUBUNIT"/>
    <property type="match status" value="1"/>
</dbReference>
<keyword evidence="3" id="KW-0408">Iron</keyword>
<feature type="domain" description="4Fe-4S ferredoxin-type" evidence="6">
    <location>
        <begin position="285"/>
        <end position="314"/>
    </location>
</feature>
<keyword evidence="4" id="KW-0411">Iron-sulfur</keyword>
<evidence type="ECO:0000256" key="1">
    <source>
        <dbReference type="ARBA" id="ARBA00022485"/>
    </source>
</evidence>
<dbReference type="SUPFAM" id="SSF54862">
    <property type="entry name" value="4Fe-4S ferredoxins"/>
    <property type="match status" value="1"/>
</dbReference>
<sequence>MSLDASAVREACISADVSTFRHLCRAETEQFRAALQDGAAVTVGCTQEAPRFSELAGECDASIDFVNVRETAGWSNEGARAGPKMAALFAAAAEREPDFPLVNLSSEGVILVYGRDESAIEAGKLLADQLDVTVLIDKPGELTPPSVTIFPVVKGTIRNAAGHLGAFELTVDDYARPLPSSRDTLVFEPSRNGAISRCDLVLDLSGGAPLFPAHDLRDGYLRADPNDPAATLRAVLKARDLVGSFDKPRYINFTADLCAHSRSNIVGCHRCLDLCPTGAITPNGDHVIIDAEVCAGCGQCATACPTGAAAYALPPADALIHKLRTMLTAYHQAGGTDPILLLHDGDHGAPLIEALARHGDGLPANVLPLAINEVTQIGLETIAAAFAYGASNLRLLLRARPRHETGGLAKTTALAEAILRGLGFSGERVATIETDDPDQLDTILRAMTPAPAVQQPATFKTIGRKRDVLRFALQELHRVAPAPVDIIALPEEAPFGTLNVRVDGCTLCLSCVSVCPTGALSDDPDRPMLRFAEDACVQCGLCQSTCPEKVIELIPQIDFRATTALARTIKEEEPALCIRCHKPFGVKSTIDRVAAKLEGRHWMYPSANKRVDAIRMCADCRVIAMSEEGFDPFAGVPERPAPRTTDDYLRARDQNPKN</sequence>
<organism evidence="7 8">
    <name type="scientific">Afipia felis</name>
    <name type="common">Cat scratch disease bacillus</name>
    <dbReference type="NCBI Taxonomy" id="1035"/>
    <lineage>
        <taxon>Bacteria</taxon>
        <taxon>Pseudomonadati</taxon>
        <taxon>Pseudomonadota</taxon>
        <taxon>Alphaproteobacteria</taxon>
        <taxon>Hyphomicrobiales</taxon>
        <taxon>Nitrobacteraceae</taxon>
        <taxon>Afipia</taxon>
    </lineage>
</organism>
<evidence type="ECO:0000256" key="5">
    <source>
        <dbReference type="SAM" id="MobiDB-lite"/>
    </source>
</evidence>
<evidence type="ECO:0000313" key="7">
    <source>
        <dbReference type="EMBL" id="SUU84059.1"/>
    </source>
</evidence>
<keyword evidence="1" id="KW-0004">4Fe-4S</keyword>
<feature type="domain" description="4Fe-4S ferredoxin-type" evidence="6">
    <location>
        <begin position="496"/>
        <end position="525"/>
    </location>
</feature>
<proteinExistence type="predicted"/>
<dbReference type="Pfam" id="PF13187">
    <property type="entry name" value="Fer4_9"/>
    <property type="match status" value="1"/>
</dbReference>
<dbReference type="Pfam" id="PF12838">
    <property type="entry name" value="Fer4_7"/>
    <property type="match status" value="1"/>
</dbReference>
<dbReference type="GO" id="GO:0046872">
    <property type="term" value="F:metal ion binding"/>
    <property type="evidence" value="ECO:0007669"/>
    <property type="project" value="UniProtKB-KW"/>
</dbReference>
<evidence type="ECO:0000259" key="6">
    <source>
        <dbReference type="PROSITE" id="PS51379"/>
    </source>
</evidence>
<dbReference type="InterPro" id="IPR017896">
    <property type="entry name" value="4Fe4S_Fe-S-bd"/>
</dbReference>
<dbReference type="InterPro" id="IPR017900">
    <property type="entry name" value="4Fe4S_Fe_S_CS"/>
</dbReference>
<dbReference type="RefSeq" id="WP_002718839.1">
    <property type="nucleotide sequence ID" value="NZ_UFSI01000001.1"/>
</dbReference>
<accession>A0A380W652</accession>
<dbReference type="Proteomes" id="UP000254343">
    <property type="component" value="Unassembled WGS sequence"/>
</dbReference>
<dbReference type="EMBL" id="UIGB01000001">
    <property type="protein sequence ID" value="SUU84059.1"/>
    <property type="molecule type" value="Genomic_DNA"/>
</dbReference>
<feature type="domain" description="4Fe-4S ferredoxin-type" evidence="6">
    <location>
        <begin position="527"/>
        <end position="556"/>
    </location>
</feature>